<dbReference type="Pfam" id="PF26340">
    <property type="entry name" value="DNA-SBD_ScoMcrA"/>
    <property type="match status" value="1"/>
</dbReference>
<reference evidence="3 4" key="1">
    <citation type="submission" date="2019-05" db="EMBL/GenBank/DDBJ databases">
        <title>Draft genome sequence of Actinomadura geliboluensis A8036.</title>
        <authorList>
            <person name="Saricaoglu S."/>
            <person name="Isik K."/>
        </authorList>
    </citation>
    <scope>NUCLEOTIDE SEQUENCE [LARGE SCALE GENOMIC DNA]</scope>
    <source>
        <strain evidence="3 4">A8036</strain>
    </source>
</reference>
<keyword evidence="3" id="KW-0540">Nuclease</keyword>
<keyword evidence="4" id="KW-1185">Reference proteome</keyword>
<dbReference type="AlphaFoldDB" id="A0A5S4G653"/>
<protein>
    <submittedName>
        <fullName evidence="3">HNH endonuclease</fullName>
    </submittedName>
</protein>
<dbReference type="RefSeq" id="WP_138641229.1">
    <property type="nucleotide sequence ID" value="NZ_JASWDG010000002.1"/>
</dbReference>
<dbReference type="Pfam" id="PF26345">
    <property type="entry name" value="ScoMcrA_N"/>
    <property type="match status" value="1"/>
</dbReference>
<sequence length="390" mass="42972">MDLSVITREAVLDSIAEFDQLGRGRFLQKYGFDQARQYFMHHDGVYYDSKAIVGVAYGYVTGRPLTAGQFSGGRQTIGRLLTRLGFEVVVDEPASPRRRLLDLLGDLRAASTPDGPARHQPITLLWALGRAAQRHPRLAPWRAAHAELCGLMREYGQPSSRPTPEFPIIALAHTDLWELTGHGGAVPAAHGKPITWLEEQDPHCGLTAWAYELVATSRSARFEAVTILGTRFFGGATPEKLLVEVGLQSAGPTATSTSPHSSPLELYRRLCWTVETAEARGDHDRTSTTVREEPVRSAAAVEAVLVRSAGHCENPLCTGQPNDVTRNGDPILEVDHVQDRARWGRDHPVQMIALCPNCHAVKTRGRTGEQLRKTLLKEARARHITWVGQV</sequence>
<dbReference type="InterPro" id="IPR058813">
    <property type="entry name" value="DNA-SBD_ScoMcrA"/>
</dbReference>
<dbReference type="InterPro" id="IPR058807">
    <property type="entry name" value="ScoMcrA_N"/>
</dbReference>
<evidence type="ECO:0000259" key="1">
    <source>
        <dbReference type="Pfam" id="PF26340"/>
    </source>
</evidence>
<gene>
    <name evidence="3" type="ORF">ETD96_37350</name>
</gene>
<proteinExistence type="predicted"/>
<accession>A0A5S4G653</accession>
<comment type="caution">
    <text evidence="3">The sequence shown here is derived from an EMBL/GenBank/DDBJ whole genome shotgun (WGS) entry which is preliminary data.</text>
</comment>
<organism evidence="3 4">
    <name type="scientific">Actinomadura geliboluensis</name>
    <dbReference type="NCBI Taxonomy" id="882440"/>
    <lineage>
        <taxon>Bacteria</taxon>
        <taxon>Bacillati</taxon>
        <taxon>Actinomycetota</taxon>
        <taxon>Actinomycetes</taxon>
        <taxon>Streptosporangiales</taxon>
        <taxon>Thermomonosporaceae</taxon>
        <taxon>Actinomadura</taxon>
    </lineage>
</organism>
<dbReference type="GO" id="GO:0004519">
    <property type="term" value="F:endonuclease activity"/>
    <property type="evidence" value="ECO:0007669"/>
    <property type="project" value="UniProtKB-KW"/>
</dbReference>
<dbReference type="EMBL" id="VCKZ01000427">
    <property type="protein sequence ID" value="TMR28496.1"/>
    <property type="molecule type" value="Genomic_DNA"/>
</dbReference>
<keyword evidence="3" id="KW-0378">Hydrolase</keyword>
<dbReference type="CDD" id="cd00085">
    <property type="entry name" value="HNHc"/>
    <property type="match status" value="1"/>
</dbReference>
<keyword evidence="3" id="KW-0255">Endonuclease</keyword>
<name>A0A5S4G653_9ACTN</name>
<dbReference type="InterPro" id="IPR003615">
    <property type="entry name" value="HNH_nuc"/>
</dbReference>
<evidence type="ECO:0000313" key="4">
    <source>
        <dbReference type="Proteomes" id="UP000305238"/>
    </source>
</evidence>
<evidence type="ECO:0000313" key="3">
    <source>
        <dbReference type="EMBL" id="TMR28496.1"/>
    </source>
</evidence>
<evidence type="ECO:0000259" key="2">
    <source>
        <dbReference type="Pfam" id="PF26345"/>
    </source>
</evidence>
<feature type="domain" description="ScoMcrA-like DNA sulfur-binding" evidence="1">
    <location>
        <begin position="98"/>
        <end position="249"/>
    </location>
</feature>
<feature type="domain" description="ScoMcrA-like N-terminal head" evidence="2">
    <location>
        <begin position="5"/>
        <end position="89"/>
    </location>
</feature>
<dbReference type="Proteomes" id="UP000305238">
    <property type="component" value="Unassembled WGS sequence"/>
</dbReference>
<dbReference type="OrthoDB" id="9802640at2"/>